<organism evidence="1 2">
    <name type="scientific">Nocardia aurea</name>
    <dbReference type="NCBI Taxonomy" id="2144174"/>
    <lineage>
        <taxon>Bacteria</taxon>
        <taxon>Bacillati</taxon>
        <taxon>Actinomycetota</taxon>
        <taxon>Actinomycetes</taxon>
        <taxon>Mycobacteriales</taxon>
        <taxon>Nocardiaceae</taxon>
        <taxon>Nocardia</taxon>
    </lineage>
</organism>
<dbReference type="GO" id="GO:0016787">
    <property type="term" value="F:hydrolase activity"/>
    <property type="evidence" value="ECO:0007669"/>
    <property type="project" value="UniProtKB-KW"/>
</dbReference>
<comment type="caution">
    <text evidence="1">The sequence shown here is derived from an EMBL/GenBank/DDBJ whole genome shotgun (WGS) entry which is preliminary data.</text>
</comment>
<name>A0ABV3FTP8_9NOCA</name>
<dbReference type="SUPFAM" id="SSF53474">
    <property type="entry name" value="alpha/beta-Hydrolases"/>
    <property type="match status" value="1"/>
</dbReference>
<dbReference type="PANTHER" id="PTHR48098:SF1">
    <property type="entry name" value="DIACYLGLYCEROL ACYLTRANSFERASE_MYCOLYLTRANSFERASE AG85A"/>
    <property type="match status" value="1"/>
</dbReference>
<sequence length="317" mass="33930">MSVRARPRPVGLVALVALAAATILSGGTGHADSGPRHESLTVYSAAMGHDIHLDVLLPPRPRASAVLVLLDGADAANDSGNRTSDWITKTDAAQWFSDKNITVALPVGGRGSYYTDWQRPDPVLGVNRWETFLTEELPGAMVANYAVDTTRTAIAGTSMGGHAALTLAARHPGEYRSVAAFSSCPSTADPRAQQSIRLTVASRGGNPDLMWGPSDDPQWRDHDPLLLAENLRGTDLLITVGAGRPDPRDSPGDTFGGAPLEWGANMCTREFEGRLRELGIPATFAYRPTGLHAWPSWETDLHNAWPQLADSLDIPDS</sequence>
<dbReference type="RefSeq" id="WP_357783628.1">
    <property type="nucleotide sequence ID" value="NZ_JBFAKC010000005.1"/>
</dbReference>
<gene>
    <name evidence="1" type="ORF">AB0I48_14100</name>
</gene>
<protein>
    <submittedName>
        <fullName evidence="1">Alpha/beta hydrolase family protein</fullName>
    </submittedName>
</protein>
<dbReference type="Proteomes" id="UP001551695">
    <property type="component" value="Unassembled WGS sequence"/>
</dbReference>
<dbReference type="Pfam" id="PF00756">
    <property type="entry name" value="Esterase"/>
    <property type="match status" value="1"/>
</dbReference>
<dbReference type="InterPro" id="IPR050583">
    <property type="entry name" value="Mycobacterial_A85_antigen"/>
</dbReference>
<proteinExistence type="predicted"/>
<accession>A0ABV3FTP8</accession>
<keyword evidence="2" id="KW-1185">Reference proteome</keyword>
<keyword evidence="1" id="KW-0378">Hydrolase</keyword>
<dbReference type="EMBL" id="JBFAKC010000005">
    <property type="protein sequence ID" value="MEV0708693.1"/>
    <property type="molecule type" value="Genomic_DNA"/>
</dbReference>
<dbReference type="InterPro" id="IPR029058">
    <property type="entry name" value="AB_hydrolase_fold"/>
</dbReference>
<reference evidence="1 2" key="1">
    <citation type="submission" date="2024-06" db="EMBL/GenBank/DDBJ databases">
        <title>The Natural Products Discovery Center: Release of the First 8490 Sequenced Strains for Exploring Actinobacteria Biosynthetic Diversity.</title>
        <authorList>
            <person name="Kalkreuter E."/>
            <person name="Kautsar S.A."/>
            <person name="Yang D."/>
            <person name="Bader C.D."/>
            <person name="Teijaro C.N."/>
            <person name="Fluegel L."/>
            <person name="Davis C.M."/>
            <person name="Simpson J.R."/>
            <person name="Lauterbach L."/>
            <person name="Steele A.D."/>
            <person name="Gui C."/>
            <person name="Meng S."/>
            <person name="Li G."/>
            <person name="Viehrig K."/>
            <person name="Ye F."/>
            <person name="Su P."/>
            <person name="Kiefer A.F."/>
            <person name="Nichols A."/>
            <person name="Cepeda A.J."/>
            <person name="Yan W."/>
            <person name="Fan B."/>
            <person name="Jiang Y."/>
            <person name="Adhikari A."/>
            <person name="Zheng C.-J."/>
            <person name="Schuster L."/>
            <person name="Cowan T.M."/>
            <person name="Smanski M.J."/>
            <person name="Chevrette M.G."/>
            <person name="De Carvalho L.P.S."/>
            <person name="Shen B."/>
        </authorList>
    </citation>
    <scope>NUCLEOTIDE SEQUENCE [LARGE SCALE GENOMIC DNA]</scope>
    <source>
        <strain evidence="1 2">NPDC050403</strain>
    </source>
</reference>
<dbReference type="Gene3D" id="3.40.50.1820">
    <property type="entry name" value="alpha/beta hydrolase"/>
    <property type="match status" value="1"/>
</dbReference>
<dbReference type="InterPro" id="IPR000801">
    <property type="entry name" value="Esterase-like"/>
</dbReference>
<evidence type="ECO:0000313" key="1">
    <source>
        <dbReference type="EMBL" id="MEV0708693.1"/>
    </source>
</evidence>
<evidence type="ECO:0000313" key="2">
    <source>
        <dbReference type="Proteomes" id="UP001551695"/>
    </source>
</evidence>
<dbReference type="PANTHER" id="PTHR48098">
    <property type="entry name" value="ENTEROCHELIN ESTERASE-RELATED"/>
    <property type="match status" value="1"/>
</dbReference>